<reference evidence="2" key="1">
    <citation type="journal article" date="2021" name="Mol. Ecol. Resour.">
        <title>Apolygus lucorum genome provides insights into omnivorousness and mesophyll feeding.</title>
        <authorList>
            <person name="Liu Y."/>
            <person name="Liu H."/>
            <person name="Wang H."/>
            <person name="Huang T."/>
            <person name="Liu B."/>
            <person name="Yang B."/>
            <person name="Yin L."/>
            <person name="Li B."/>
            <person name="Zhang Y."/>
            <person name="Zhang S."/>
            <person name="Jiang F."/>
            <person name="Zhang X."/>
            <person name="Ren Y."/>
            <person name="Wang B."/>
            <person name="Wang S."/>
            <person name="Lu Y."/>
            <person name="Wu K."/>
            <person name="Fan W."/>
            <person name="Wang G."/>
        </authorList>
    </citation>
    <scope>NUCLEOTIDE SEQUENCE</scope>
    <source>
        <strain evidence="2">12Hb</strain>
    </source>
</reference>
<sequence length="103" mass="11918">MSTVQIRTAPRMHRCFKPKINSNYDRRDAHTAVCLQSPRSSSQADIHSLFGTTKISSSTVRRRDVEQLRLELRQEEENEAMERQARQADRETAQSIGACDIKW</sequence>
<proteinExistence type="predicted"/>
<evidence type="ECO:0000313" key="2">
    <source>
        <dbReference type="EMBL" id="KAF6202298.1"/>
    </source>
</evidence>
<keyword evidence="3" id="KW-1185">Reference proteome</keyword>
<comment type="caution">
    <text evidence="2">The sequence shown here is derived from an EMBL/GenBank/DDBJ whole genome shotgun (WGS) entry which is preliminary data.</text>
</comment>
<dbReference type="Proteomes" id="UP000466442">
    <property type="component" value="Linkage Group LG12"/>
</dbReference>
<gene>
    <name evidence="2" type="ORF">GE061_004696</name>
</gene>
<dbReference type="AlphaFoldDB" id="A0A8S9X1P9"/>
<protein>
    <submittedName>
        <fullName evidence="2">Uncharacterized protein</fullName>
    </submittedName>
</protein>
<feature type="compositionally biased region" description="Basic and acidic residues" evidence="1">
    <location>
        <begin position="76"/>
        <end position="92"/>
    </location>
</feature>
<evidence type="ECO:0000313" key="3">
    <source>
        <dbReference type="Proteomes" id="UP000466442"/>
    </source>
</evidence>
<name>A0A8S9X1P9_APOLU</name>
<evidence type="ECO:0000256" key="1">
    <source>
        <dbReference type="SAM" id="MobiDB-lite"/>
    </source>
</evidence>
<accession>A0A8S9X1P9</accession>
<feature type="region of interest" description="Disordered" evidence="1">
    <location>
        <begin position="76"/>
        <end position="103"/>
    </location>
</feature>
<dbReference type="EMBL" id="WIXP02000012">
    <property type="protein sequence ID" value="KAF6202298.1"/>
    <property type="molecule type" value="Genomic_DNA"/>
</dbReference>
<organism evidence="2 3">
    <name type="scientific">Apolygus lucorum</name>
    <name type="common">Small green plant bug</name>
    <name type="synonym">Lygocoris lucorum</name>
    <dbReference type="NCBI Taxonomy" id="248454"/>
    <lineage>
        <taxon>Eukaryota</taxon>
        <taxon>Metazoa</taxon>
        <taxon>Ecdysozoa</taxon>
        <taxon>Arthropoda</taxon>
        <taxon>Hexapoda</taxon>
        <taxon>Insecta</taxon>
        <taxon>Pterygota</taxon>
        <taxon>Neoptera</taxon>
        <taxon>Paraneoptera</taxon>
        <taxon>Hemiptera</taxon>
        <taxon>Heteroptera</taxon>
        <taxon>Panheteroptera</taxon>
        <taxon>Cimicomorpha</taxon>
        <taxon>Miridae</taxon>
        <taxon>Mirini</taxon>
        <taxon>Apolygus</taxon>
    </lineage>
</organism>